<proteinExistence type="predicted"/>
<reference evidence="1 2" key="2">
    <citation type="journal article" date="2022" name="Mol. Biol. Evol.">
        <title>Comparative Genomics Reveals Insights into the Divergent Evolution of Astigmatic Mites and Household Pest Adaptations.</title>
        <authorList>
            <person name="Xiong Q."/>
            <person name="Wan A.T."/>
            <person name="Liu X."/>
            <person name="Fung C.S."/>
            <person name="Xiao X."/>
            <person name="Malainual N."/>
            <person name="Hou J."/>
            <person name="Wang L."/>
            <person name="Wang M."/>
            <person name="Yang K.Y."/>
            <person name="Cui Y."/>
            <person name="Leung E.L."/>
            <person name="Nong W."/>
            <person name="Shin S.K."/>
            <person name="Au S.W."/>
            <person name="Jeong K.Y."/>
            <person name="Chew F.T."/>
            <person name="Hui J.H."/>
            <person name="Leung T.F."/>
            <person name="Tungtrongchitr A."/>
            <person name="Zhong N."/>
            <person name="Liu Z."/>
            <person name="Tsui S.K."/>
        </authorList>
    </citation>
    <scope>NUCLEOTIDE SEQUENCE [LARGE SCALE GENOMIC DNA]</scope>
    <source>
        <strain evidence="1">Derp</strain>
    </source>
</reference>
<gene>
    <name evidence="1" type="ORF">DERP_004469</name>
</gene>
<evidence type="ECO:0000313" key="1">
    <source>
        <dbReference type="EMBL" id="KAH9424287.1"/>
    </source>
</evidence>
<evidence type="ECO:0000313" key="2">
    <source>
        <dbReference type="Proteomes" id="UP000887458"/>
    </source>
</evidence>
<sequence length="127" mass="14926">MSLNPIRLIKFRRPTNVFSFNTFNKLNEISRICNEFRFLNIEPLIISIRLKLRSNIFNKFKPLNAFVSIRRILFLGRYNFFNDGFNVCGTYSNCELTLQLVINNVSIQSHPRGHGHDSRNKQSIHPL</sequence>
<accession>A0ABQ8JPD0</accession>
<dbReference type="EMBL" id="NJHN03000029">
    <property type="protein sequence ID" value="KAH9424287.1"/>
    <property type="molecule type" value="Genomic_DNA"/>
</dbReference>
<comment type="caution">
    <text evidence="1">The sequence shown here is derived from an EMBL/GenBank/DDBJ whole genome shotgun (WGS) entry which is preliminary data.</text>
</comment>
<dbReference type="Proteomes" id="UP000887458">
    <property type="component" value="Unassembled WGS sequence"/>
</dbReference>
<reference evidence="1 2" key="1">
    <citation type="journal article" date="2018" name="J. Allergy Clin. Immunol.">
        <title>High-quality assembly of Dermatophagoides pteronyssinus genome and transcriptome reveals a wide range of novel allergens.</title>
        <authorList>
            <person name="Liu X.Y."/>
            <person name="Yang K.Y."/>
            <person name="Wang M.Q."/>
            <person name="Kwok J.S."/>
            <person name="Zeng X."/>
            <person name="Yang Z."/>
            <person name="Xiao X.J."/>
            <person name="Lau C.P."/>
            <person name="Li Y."/>
            <person name="Huang Z.M."/>
            <person name="Ba J.G."/>
            <person name="Yim A.K."/>
            <person name="Ouyang C.Y."/>
            <person name="Ngai S.M."/>
            <person name="Chan T.F."/>
            <person name="Leung E.L."/>
            <person name="Liu L."/>
            <person name="Liu Z.G."/>
            <person name="Tsui S.K."/>
        </authorList>
    </citation>
    <scope>NUCLEOTIDE SEQUENCE [LARGE SCALE GENOMIC DNA]</scope>
    <source>
        <strain evidence="1">Derp</strain>
    </source>
</reference>
<protein>
    <submittedName>
        <fullName evidence="1">Uncharacterized protein</fullName>
    </submittedName>
</protein>
<organism evidence="1 2">
    <name type="scientific">Dermatophagoides pteronyssinus</name>
    <name type="common">European house dust mite</name>
    <dbReference type="NCBI Taxonomy" id="6956"/>
    <lineage>
        <taxon>Eukaryota</taxon>
        <taxon>Metazoa</taxon>
        <taxon>Ecdysozoa</taxon>
        <taxon>Arthropoda</taxon>
        <taxon>Chelicerata</taxon>
        <taxon>Arachnida</taxon>
        <taxon>Acari</taxon>
        <taxon>Acariformes</taxon>
        <taxon>Sarcoptiformes</taxon>
        <taxon>Astigmata</taxon>
        <taxon>Psoroptidia</taxon>
        <taxon>Analgoidea</taxon>
        <taxon>Pyroglyphidae</taxon>
        <taxon>Dermatophagoidinae</taxon>
        <taxon>Dermatophagoides</taxon>
    </lineage>
</organism>
<name>A0ABQ8JPD0_DERPT</name>
<keyword evidence="2" id="KW-1185">Reference proteome</keyword>